<gene>
    <name evidence="3" type="ORF">A3C25_02180</name>
</gene>
<evidence type="ECO:0000256" key="2">
    <source>
        <dbReference type="SAM" id="Phobius"/>
    </source>
</evidence>
<dbReference type="Proteomes" id="UP000177913">
    <property type="component" value="Unassembled WGS sequence"/>
</dbReference>
<feature type="region of interest" description="Disordered" evidence="1">
    <location>
        <begin position="442"/>
        <end position="468"/>
    </location>
</feature>
<accession>A0A1F7GX44</accession>
<reference evidence="3 4" key="1">
    <citation type="journal article" date="2016" name="Nat. Commun.">
        <title>Thousands of microbial genomes shed light on interconnected biogeochemical processes in an aquifer system.</title>
        <authorList>
            <person name="Anantharaman K."/>
            <person name="Brown C.T."/>
            <person name="Hug L.A."/>
            <person name="Sharon I."/>
            <person name="Castelle C.J."/>
            <person name="Probst A.J."/>
            <person name="Thomas B.C."/>
            <person name="Singh A."/>
            <person name="Wilkins M.J."/>
            <person name="Karaoz U."/>
            <person name="Brodie E.L."/>
            <person name="Williams K.H."/>
            <person name="Hubbard S.S."/>
            <person name="Banfield J.F."/>
        </authorList>
    </citation>
    <scope>NUCLEOTIDE SEQUENCE [LARGE SCALE GENOMIC DNA]</scope>
</reference>
<sequence length="624" mass="70148">MPTRLKKRSRKYVKKTSTLRLLLLISSFLVVIIIGFVLYHNRANNFLARAVSLPIDDTSIERSIYLLNFNPIIESAGGVKLTEYKQWNDPDQITNALIPLFPQVSNSYVSYRIQERQEVDGIYVKPDGYQYTDESYLACIDRTGPCHSPDIIDYQRLFNDYNICSKNVDEVWLWGGPYFGYFEYNPVAYCGRTTFVMGFNYERGMGEALHNFGHRMEFVGINRVGDGNWQQNEANEWNKFSLIDGHCGNIHYPPGTIVGSEEYMYNKATSVNSDCEGYLSYPTGPFPVQSLTCNSWGCSQEGYVQWWLNHIPHNTSTTVINGKTLYNNWWKYYVYFDETFEPVPTAIPGTFSNLSATLPIPGSAVFNFDYSSTSPNYIIDISTYPDMSWDTYLTFAQGPSSPVTESNPTKWDKYSCGRTLYWRVKTTTGVQSDIQSATVTCITPESSPTPTSSITTTPTFTPTPLPSPTPTPVELLQNPGFEIDGNGDGRPDNWTTNNKFTRNATSVHSGAFAGRHYSASNTTYNVNQTVGNIIGNASYSFSAWTNIPATSDSFTYKLQLRWRNAGGSVIRTETVKTYSSATGGWDQVISTRVAPSDARSVVVRMSFSSLKATIYVDDFSLIKL</sequence>
<name>A0A1F7GX44_9BACT</name>
<comment type="caution">
    <text evidence="3">The sequence shown here is derived from an EMBL/GenBank/DDBJ whole genome shotgun (WGS) entry which is preliminary data.</text>
</comment>
<organism evidence="3 4">
    <name type="scientific">Candidatus Roizmanbacteria bacterium RIFCSPHIGHO2_02_FULL_38_11</name>
    <dbReference type="NCBI Taxonomy" id="1802039"/>
    <lineage>
        <taxon>Bacteria</taxon>
        <taxon>Candidatus Roizmaniibacteriota</taxon>
    </lineage>
</organism>
<dbReference type="Gene3D" id="2.60.120.260">
    <property type="entry name" value="Galactose-binding domain-like"/>
    <property type="match status" value="1"/>
</dbReference>
<evidence type="ECO:0000313" key="3">
    <source>
        <dbReference type="EMBL" id="OGK23453.1"/>
    </source>
</evidence>
<dbReference type="AlphaFoldDB" id="A0A1F7GX44"/>
<protein>
    <recommendedName>
        <fullName evidence="5">CBM-cenC domain-containing protein</fullName>
    </recommendedName>
</protein>
<dbReference type="InterPro" id="IPR008979">
    <property type="entry name" value="Galactose-bd-like_sf"/>
</dbReference>
<keyword evidence="2" id="KW-1133">Transmembrane helix</keyword>
<evidence type="ECO:0008006" key="5">
    <source>
        <dbReference type="Google" id="ProtNLM"/>
    </source>
</evidence>
<keyword evidence="2" id="KW-0812">Transmembrane</keyword>
<keyword evidence="2" id="KW-0472">Membrane</keyword>
<dbReference type="SUPFAM" id="SSF49785">
    <property type="entry name" value="Galactose-binding domain-like"/>
    <property type="match status" value="1"/>
</dbReference>
<evidence type="ECO:0000256" key="1">
    <source>
        <dbReference type="SAM" id="MobiDB-lite"/>
    </source>
</evidence>
<feature type="compositionally biased region" description="Low complexity" evidence="1">
    <location>
        <begin position="443"/>
        <end position="460"/>
    </location>
</feature>
<evidence type="ECO:0000313" key="4">
    <source>
        <dbReference type="Proteomes" id="UP000177913"/>
    </source>
</evidence>
<proteinExistence type="predicted"/>
<dbReference type="EMBL" id="MFZO01000047">
    <property type="protein sequence ID" value="OGK23453.1"/>
    <property type="molecule type" value="Genomic_DNA"/>
</dbReference>
<feature type="transmembrane region" description="Helical" evidence="2">
    <location>
        <begin position="21"/>
        <end position="39"/>
    </location>
</feature>